<proteinExistence type="predicted"/>
<feature type="region of interest" description="Disordered" evidence="1">
    <location>
        <begin position="327"/>
        <end position="366"/>
    </location>
</feature>
<reference evidence="2 3" key="1">
    <citation type="journal article" date="2018" name="Front. Microbiol.">
        <title>Prospects for Fungal Bioremediation of Acidic Radioactive Waste Sites: Characterization and Genome Sequence of Rhodotorula taiwanensis MD1149.</title>
        <authorList>
            <person name="Tkavc R."/>
            <person name="Matrosova V.Y."/>
            <person name="Grichenko O.E."/>
            <person name="Gostincar C."/>
            <person name="Volpe R.P."/>
            <person name="Klimenkova P."/>
            <person name="Gaidamakova E.K."/>
            <person name="Zhou C.E."/>
            <person name="Stewart B.J."/>
            <person name="Lyman M.G."/>
            <person name="Malfatti S.A."/>
            <person name="Rubinfeld B."/>
            <person name="Courtot M."/>
            <person name="Singh J."/>
            <person name="Dalgard C.L."/>
            <person name="Hamilton T."/>
            <person name="Frey K.G."/>
            <person name="Gunde-Cimerman N."/>
            <person name="Dugan L."/>
            <person name="Daly M.J."/>
        </authorList>
    </citation>
    <scope>NUCLEOTIDE SEQUENCE [LARGE SCALE GENOMIC DNA]</scope>
    <source>
        <strain evidence="2 3">MD1149</strain>
    </source>
</reference>
<feature type="compositionally biased region" description="Low complexity" evidence="1">
    <location>
        <begin position="151"/>
        <end position="236"/>
    </location>
</feature>
<protein>
    <submittedName>
        <fullName evidence="2">Uncharacterized protein</fullName>
    </submittedName>
</protein>
<name>A0A2S5BB71_9BASI</name>
<feature type="compositionally biased region" description="Low complexity" evidence="1">
    <location>
        <begin position="36"/>
        <end position="64"/>
    </location>
</feature>
<feature type="compositionally biased region" description="Low complexity" evidence="1">
    <location>
        <begin position="255"/>
        <end position="266"/>
    </location>
</feature>
<feature type="region of interest" description="Disordered" evidence="1">
    <location>
        <begin position="1"/>
        <end position="20"/>
    </location>
</feature>
<dbReference type="OrthoDB" id="10609402at2759"/>
<feature type="compositionally biased region" description="Low complexity" evidence="1">
    <location>
        <begin position="71"/>
        <end position="83"/>
    </location>
</feature>
<feature type="region of interest" description="Disordered" evidence="1">
    <location>
        <begin position="120"/>
        <end position="290"/>
    </location>
</feature>
<evidence type="ECO:0000313" key="2">
    <source>
        <dbReference type="EMBL" id="POY74020.1"/>
    </source>
</evidence>
<comment type="caution">
    <text evidence="2">The sequence shown here is derived from an EMBL/GenBank/DDBJ whole genome shotgun (WGS) entry which is preliminary data.</text>
</comment>
<evidence type="ECO:0000256" key="1">
    <source>
        <dbReference type="SAM" id="MobiDB-lite"/>
    </source>
</evidence>
<organism evidence="2 3">
    <name type="scientific">Rhodotorula taiwanensis</name>
    <dbReference type="NCBI Taxonomy" id="741276"/>
    <lineage>
        <taxon>Eukaryota</taxon>
        <taxon>Fungi</taxon>
        <taxon>Dikarya</taxon>
        <taxon>Basidiomycota</taxon>
        <taxon>Pucciniomycotina</taxon>
        <taxon>Microbotryomycetes</taxon>
        <taxon>Sporidiobolales</taxon>
        <taxon>Sporidiobolaceae</taxon>
        <taxon>Rhodotorula</taxon>
    </lineage>
</organism>
<feature type="region of interest" description="Disordered" evidence="1">
    <location>
        <begin position="29"/>
        <end position="103"/>
    </location>
</feature>
<evidence type="ECO:0000313" key="3">
    <source>
        <dbReference type="Proteomes" id="UP000237144"/>
    </source>
</evidence>
<sequence>MPASEAAALETDSEASGESVDVQIADLRLADRPDRAPSVARAAAAPSPARGPSTRRSSSLTTYTGVLPGQAPARSRSARAASPELRYSIPLAGRRTSAPPVTPGLSTLVAAAAPVAKLERRLSTTAGRPPSPAPPGFKTSLRPLGAARAGLSPISPPAASAASKLPASIGSTSSRARSRSPAPRGLVRAASPSPTTSPPVVRARAAAPTSSSVRSASPESAHAASPSPAPAVAQAPVIIRGFDLPSSGSAPRQGLSALPPSPSMSARTLGLGIRSSRIHHGPAGPIVRPPSALLDRTADQRLEVAASRDFERIDDYYAARYAAAEAAAQAGEPGRYATSGTTSREQRMQKRAAEERLRRGYDRVIS</sequence>
<accession>A0A2S5BB71</accession>
<dbReference type="EMBL" id="PJQD01000029">
    <property type="protein sequence ID" value="POY74020.1"/>
    <property type="molecule type" value="Genomic_DNA"/>
</dbReference>
<keyword evidence="3" id="KW-1185">Reference proteome</keyword>
<feature type="compositionally biased region" description="Basic and acidic residues" evidence="1">
    <location>
        <begin position="344"/>
        <end position="366"/>
    </location>
</feature>
<dbReference type="Proteomes" id="UP000237144">
    <property type="component" value="Unassembled WGS sequence"/>
</dbReference>
<gene>
    <name evidence="2" type="ORF">BMF94_2831</name>
</gene>
<dbReference type="AlphaFoldDB" id="A0A2S5BB71"/>